<dbReference type="AlphaFoldDB" id="A0A2C9UZE4"/>
<feature type="compositionally biased region" description="Polar residues" evidence="11">
    <location>
        <begin position="376"/>
        <end position="390"/>
    </location>
</feature>
<dbReference type="OrthoDB" id="1906282at2759"/>
<feature type="region of interest" description="Disordered" evidence="11">
    <location>
        <begin position="90"/>
        <end position="121"/>
    </location>
</feature>
<sequence length="449" mass="51053">MEDSFRVRVDKAFGSLAASTAATTAPASSNLSSLWCLTDEEIERTEWNRDKDNSEPETLTDSSPFNKEFFLGNREKSDLDFRLELEKDLDDLDDDLDDEESRGSSSQSARRKPDDYNDEEWEIKNSIGLDCTLDYEEEEDQYDKVAVGREKAGDRLYMKDITDYGIEIDSNNELPDSLRDAPRDPRANHIAAKIRLKEDAEAAIKMDSLRVSERDSPDLADNQVKVLEDCNPKSILKRRDDDSDSKSKNNQPDSKSQKRVRFDPECKDDCDKESDGIRGTHMETDSVDESLVYPLPPDYPSGIPDYMRNPSKYTRYTFDSSSDVDEQSNRQAFSDFLRMLKKSKTTESQLDGAPFDLPKSVTFMPKRKSNDGEMISSRSESKQNQDNSGMESILRRGLAMGIAARDTEDGETCAMEEDEPETATDRRNSLQKSGRKYRAKASLEMEETI</sequence>
<dbReference type="STRING" id="3983.A0A2C9UZE4"/>
<keyword evidence="4" id="KW-0963">Cytoplasm</keyword>
<comment type="function">
    <text evidence="10">Protein associated with the U5 snRNP, during its maturation and its post-splicing recycling and which is required for spliceosomal tri-snRNP complex assembly in the nucleus. Has a molecular sequestering activity and transiently hinders SNRNP200 binding sites for constitutive splicing factors that intervene later during the assembly of the spliceosome and splicing. Together with its molecular sequestering activity, may also function as a molecular adapter and placeholder, coordinating the assembly of the U5 snRNP and its association with the U4/U6 di-snRNP.</text>
</comment>
<dbReference type="EMBL" id="CM004397">
    <property type="protein sequence ID" value="OAY37120.1"/>
    <property type="molecule type" value="Genomic_DNA"/>
</dbReference>
<organism evidence="12 13">
    <name type="scientific">Manihot esculenta</name>
    <name type="common">Cassava</name>
    <name type="synonym">Jatropha manihot</name>
    <dbReference type="NCBI Taxonomy" id="3983"/>
    <lineage>
        <taxon>Eukaryota</taxon>
        <taxon>Viridiplantae</taxon>
        <taxon>Streptophyta</taxon>
        <taxon>Embryophyta</taxon>
        <taxon>Tracheophyta</taxon>
        <taxon>Spermatophyta</taxon>
        <taxon>Magnoliopsida</taxon>
        <taxon>eudicotyledons</taxon>
        <taxon>Gunneridae</taxon>
        <taxon>Pentapetalae</taxon>
        <taxon>rosids</taxon>
        <taxon>fabids</taxon>
        <taxon>Malpighiales</taxon>
        <taxon>Euphorbiaceae</taxon>
        <taxon>Crotonoideae</taxon>
        <taxon>Manihoteae</taxon>
        <taxon>Manihot</taxon>
    </lineage>
</organism>
<comment type="subcellular location">
    <subcellularLocation>
        <location evidence="2">Cytoplasm</location>
    </subcellularLocation>
    <subcellularLocation>
        <location evidence="1">Nucleus</location>
    </subcellularLocation>
</comment>
<dbReference type="GO" id="GO:0005681">
    <property type="term" value="C:spliceosomal complex"/>
    <property type="evidence" value="ECO:0007669"/>
    <property type="project" value="UniProtKB-KW"/>
</dbReference>
<evidence type="ECO:0000256" key="4">
    <source>
        <dbReference type="ARBA" id="ARBA00022490"/>
    </source>
</evidence>
<evidence type="ECO:0000256" key="2">
    <source>
        <dbReference type="ARBA" id="ARBA00004496"/>
    </source>
</evidence>
<reference evidence="13" key="1">
    <citation type="journal article" date="2016" name="Nat. Biotechnol.">
        <title>Sequencing wild and cultivated cassava and related species reveals extensive interspecific hybridization and genetic diversity.</title>
        <authorList>
            <person name="Bredeson J.V."/>
            <person name="Lyons J.B."/>
            <person name="Prochnik S.E."/>
            <person name="Wu G.A."/>
            <person name="Ha C.M."/>
            <person name="Edsinger-Gonzales E."/>
            <person name="Grimwood J."/>
            <person name="Schmutz J."/>
            <person name="Rabbi I.Y."/>
            <person name="Egesi C."/>
            <person name="Nauluvula P."/>
            <person name="Lebot V."/>
            <person name="Ndunguru J."/>
            <person name="Mkamilo G."/>
            <person name="Bart R.S."/>
            <person name="Setter T.L."/>
            <person name="Gleadow R.M."/>
            <person name="Kulakow P."/>
            <person name="Ferguson M.E."/>
            <person name="Rounsley S."/>
            <person name="Rokhsar D.S."/>
        </authorList>
    </citation>
    <scope>NUCLEOTIDE SEQUENCE [LARGE SCALE GENOMIC DNA]</scope>
    <source>
        <strain evidence="13">cv. AM560-2</strain>
    </source>
</reference>
<feature type="region of interest" description="Disordered" evidence="11">
    <location>
        <begin position="208"/>
        <end position="307"/>
    </location>
</feature>
<dbReference type="Proteomes" id="UP000091857">
    <property type="component" value="Chromosome 11"/>
</dbReference>
<feature type="compositionally biased region" description="Acidic residues" evidence="11">
    <location>
        <begin position="408"/>
        <end position="422"/>
    </location>
</feature>
<evidence type="ECO:0000313" key="13">
    <source>
        <dbReference type="Proteomes" id="UP000091857"/>
    </source>
</evidence>
<feature type="region of interest" description="Disordered" evidence="11">
    <location>
        <begin position="344"/>
        <end position="449"/>
    </location>
</feature>
<protein>
    <recommendedName>
        <fullName evidence="9">U5 small nuclear ribonucleoprotein TSSC4</fullName>
    </recommendedName>
</protein>
<evidence type="ECO:0000256" key="3">
    <source>
        <dbReference type="ARBA" id="ARBA00010362"/>
    </source>
</evidence>
<dbReference type="Pfam" id="PF15264">
    <property type="entry name" value="TSSC4"/>
    <property type="match status" value="1"/>
</dbReference>
<dbReference type="GO" id="GO:0008380">
    <property type="term" value="P:RNA splicing"/>
    <property type="evidence" value="ECO:0007669"/>
    <property type="project" value="UniProtKB-KW"/>
</dbReference>
<proteinExistence type="inferred from homology"/>
<evidence type="ECO:0000256" key="1">
    <source>
        <dbReference type="ARBA" id="ARBA00004123"/>
    </source>
</evidence>
<dbReference type="GO" id="GO:0005737">
    <property type="term" value="C:cytoplasm"/>
    <property type="evidence" value="ECO:0007669"/>
    <property type="project" value="UniProtKB-SubCell"/>
</dbReference>
<evidence type="ECO:0000256" key="6">
    <source>
        <dbReference type="ARBA" id="ARBA00022728"/>
    </source>
</evidence>
<feature type="compositionally biased region" description="Acidic residues" evidence="11">
    <location>
        <begin position="90"/>
        <end position="100"/>
    </location>
</feature>
<feature type="compositionally biased region" description="Basic and acidic residues" evidence="11">
    <location>
        <begin position="208"/>
        <end position="217"/>
    </location>
</feature>
<comment type="caution">
    <text evidence="12">The sequence shown here is derived from an EMBL/GenBank/DDBJ whole genome shotgun (WGS) entry which is preliminary data.</text>
</comment>
<evidence type="ECO:0000256" key="9">
    <source>
        <dbReference type="ARBA" id="ARBA00035304"/>
    </source>
</evidence>
<feature type="compositionally biased region" description="Basic and acidic residues" evidence="11">
    <location>
        <begin position="260"/>
        <end position="284"/>
    </location>
</feature>
<keyword evidence="8" id="KW-0539">Nucleus</keyword>
<keyword evidence="5" id="KW-0507">mRNA processing</keyword>
<evidence type="ECO:0000313" key="12">
    <source>
        <dbReference type="EMBL" id="OAY37120.1"/>
    </source>
</evidence>
<gene>
    <name evidence="12" type="ORF">MANES_11G076800v8</name>
</gene>
<keyword evidence="13" id="KW-1185">Reference proteome</keyword>
<evidence type="ECO:0000256" key="5">
    <source>
        <dbReference type="ARBA" id="ARBA00022664"/>
    </source>
</evidence>
<dbReference type="Gramene" id="Manes.11G076800.1.v8.1">
    <property type="protein sequence ID" value="Manes.11G076800.1.v8.1.CDS"/>
    <property type="gene ID" value="Manes.11G076800.v8.1"/>
</dbReference>
<keyword evidence="6" id="KW-0747">Spliceosome</keyword>
<dbReference type="GO" id="GO:0006397">
    <property type="term" value="P:mRNA processing"/>
    <property type="evidence" value="ECO:0007669"/>
    <property type="project" value="UniProtKB-KW"/>
</dbReference>
<feature type="compositionally biased region" description="Basic and acidic residues" evidence="11">
    <location>
        <begin position="226"/>
        <end position="247"/>
    </location>
</feature>
<accession>A0A2C9UZE4</accession>
<feature type="compositionally biased region" description="Polar residues" evidence="11">
    <location>
        <begin position="56"/>
        <end position="65"/>
    </location>
</feature>
<dbReference type="InterPro" id="IPR029338">
    <property type="entry name" value="TSSC4"/>
</dbReference>
<keyword evidence="7" id="KW-0508">mRNA splicing</keyword>
<dbReference type="PANTHER" id="PTHR13445:SF3">
    <property type="entry name" value="U5 SMALL NUCLEAR RIBONUCLEOPROTEIN TSSC4"/>
    <property type="match status" value="1"/>
</dbReference>
<feature type="region of interest" description="Disordered" evidence="11">
    <location>
        <begin position="45"/>
        <end position="68"/>
    </location>
</feature>
<dbReference type="OMA" id="MDESFRV"/>
<evidence type="ECO:0000256" key="11">
    <source>
        <dbReference type="SAM" id="MobiDB-lite"/>
    </source>
</evidence>
<evidence type="ECO:0000256" key="10">
    <source>
        <dbReference type="ARBA" id="ARBA00045970"/>
    </source>
</evidence>
<evidence type="ECO:0000256" key="7">
    <source>
        <dbReference type="ARBA" id="ARBA00023187"/>
    </source>
</evidence>
<comment type="similarity">
    <text evidence="3">Belongs to the TSSC4 family.</text>
</comment>
<evidence type="ECO:0000256" key="8">
    <source>
        <dbReference type="ARBA" id="ARBA00023242"/>
    </source>
</evidence>
<feature type="compositionally biased region" description="Basic and acidic residues" evidence="11">
    <location>
        <begin position="45"/>
        <end position="54"/>
    </location>
</feature>
<dbReference type="PANTHER" id="PTHR13445">
    <property type="entry name" value="TUMOR SUPPRESSING SUBTRANSFERABLE CANDIDATE 4 TSSC4"/>
    <property type="match status" value="1"/>
</dbReference>
<name>A0A2C9UZE4_MANES</name>